<evidence type="ECO:0000313" key="3">
    <source>
        <dbReference type="Proteomes" id="UP001180020"/>
    </source>
</evidence>
<accession>A0AAV9EH36</accession>
<feature type="region of interest" description="Disordered" evidence="1">
    <location>
        <begin position="51"/>
        <end position="109"/>
    </location>
</feature>
<gene>
    <name evidence="2" type="ORF">QJS10_CPA08g01203</name>
</gene>
<reference evidence="2" key="1">
    <citation type="journal article" date="2023" name="Nat. Commun.">
        <title>Diploid and tetraploid genomes of Acorus and the evolution of monocots.</title>
        <authorList>
            <person name="Ma L."/>
            <person name="Liu K.W."/>
            <person name="Li Z."/>
            <person name="Hsiao Y.Y."/>
            <person name="Qi Y."/>
            <person name="Fu T."/>
            <person name="Tang G.D."/>
            <person name="Zhang D."/>
            <person name="Sun W.H."/>
            <person name="Liu D.K."/>
            <person name="Li Y."/>
            <person name="Chen G.Z."/>
            <person name="Liu X.D."/>
            <person name="Liao X.Y."/>
            <person name="Jiang Y.T."/>
            <person name="Yu X."/>
            <person name="Hao Y."/>
            <person name="Huang J."/>
            <person name="Zhao X.W."/>
            <person name="Ke S."/>
            <person name="Chen Y.Y."/>
            <person name="Wu W.L."/>
            <person name="Hsu J.L."/>
            <person name="Lin Y.F."/>
            <person name="Huang M.D."/>
            <person name="Li C.Y."/>
            <person name="Huang L."/>
            <person name="Wang Z.W."/>
            <person name="Zhao X."/>
            <person name="Zhong W.Y."/>
            <person name="Peng D.H."/>
            <person name="Ahmad S."/>
            <person name="Lan S."/>
            <person name="Zhang J.S."/>
            <person name="Tsai W.C."/>
            <person name="Van de Peer Y."/>
            <person name="Liu Z.J."/>
        </authorList>
    </citation>
    <scope>NUCLEOTIDE SEQUENCE</scope>
    <source>
        <strain evidence="2">CP</strain>
    </source>
</reference>
<dbReference type="AlphaFoldDB" id="A0AAV9EH36"/>
<sequence>MSTRLNLDALSLMRKLEVMRPVRKTKALRRRRKRTESWAAVSSGGLSLLLVEDGKEGGGGDEKGEGCVEEEVGGARCGGSRGAEDASDEGVEETCRGREEKEEKSEGMS</sequence>
<evidence type="ECO:0000256" key="1">
    <source>
        <dbReference type="SAM" id="MobiDB-lite"/>
    </source>
</evidence>
<protein>
    <submittedName>
        <fullName evidence="2">Uncharacterized protein</fullName>
    </submittedName>
</protein>
<dbReference type="EMBL" id="JAUJYO010000008">
    <property type="protein sequence ID" value="KAK1311392.1"/>
    <property type="molecule type" value="Genomic_DNA"/>
</dbReference>
<proteinExistence type="predicted"/>
<comment type="caution">
    <text evidence="2">The sequence shown here is derived from an EMBL/GenBank/DDBJ whole genome shotgun (WGS) entry which is preliminary data.</text>
</comment>
<organism evidence="2 3">
    <name type="scientific">Acorus calamus</name>
    <name type="common">Sweet flag</name>
    <dbReference type="NCBI Taxonomy" id="4465"/>
    <lineage>
        <taxon>Eukaryota</taxon>
        <taxon>Viridiplantae</taxon>
        <taxon>Streptophyta</taxon>
        <taxon>Embryophyta</taxon>
        <taxon>Tracheophyta</taxon>
        <taxon>Spermatophyta</taxon>
        <taxon>Magnoliopsida</taxon>
        <taxon>Liliopsida</taxon>
        <taxon>Acoraceae</taxon>
        <taxon>Acorus</taxon>
    </lineage>
</organism>
<dbReference type="Proteomes" id="UP001180020">
    <property type="component" value="Unassembled WGS sequence"/>
</dbReference>
<name>A0AAV9EH36_ACOCL</name>
<evidence type="ECO:0000313" key="2">
    <source>
        <dbReference type="EMBL" id="KAK1311392.1"/>
    </source>
</evidence>
<reference evidence="2" key="2">
    <citation type="submission" date="2023-06" db="EMBL/GenBank/DDBJ databases">
        <authorList>
            <person name="Ma L."/>
            <person name="Liu K.-W."/>
            <person name="Li Z."/>
            <person name="Hsiao Y.-Y."/>
            <person name="Qi Y."/>
            <person name="Fu T."/>
            <person name="Tang G."/>
            <person name="Zhang D."/>
            <person name="Sun W.-H."/>
            <person name="Liu D.-K."/>
            <person name="Li Y."/>
            <person name="Chen G.-Z."/>
            <person name="Liu X.-D."/>
            <person name="Liao X.-Y."/>
            <person name="Jiang Y.-T."/>
            <person name="Yu X."/>
            <person name="Hao Y."/>
            <person name="Huang J."/>
            <person name="Zhao X.-W."/>
            <person name="Ke S."/>
            <person name="Chen Y.-Y."/>
            <person name="Wu W.-L."/>
            <person name="Hsu J.-L."/>
            <person name="Lin Y.-F."/>
            <person name="Huang M.-D."/>
            <person name="Li C.-Y."/>
            <person name="Huang L."/>
            <person name="Wang Z.-W."/>
            <person name="Zhao X."/>
            <person name="Zhong W.-Y."/>
            <person name="Peng D.-H."/>
            <person name="Ahmad S."/>
            <person name="Lan S."/>
            <person name="Zhang J.-S."/>
            <person name="Tsai W.-C."/>
            <person name="Van De Peer Y."/>
            <person name="Liu Z.-J."/>
        </authorList>
    </citation>
    <scope>NUCLEOTIDE SEQUENCE</scope>
    <source>
        <strain evidence="2">CP</strain>
        <tissue evidence="2">Leaves</tissue>
    </source>
</reference>
<feature type="compositionally biased region" description="Basic and acidic residues" evidence="1">
    <location>
        <begin position="93"/>
        <end position="109"/>
    </location>
</feature>
<keyword evidence="3" id="KW-1185">Reference proteome</keyword>
<feature type="compositionally biased region" description="Basic and acidic residues" evidence="1">
    <location>
        <begin position="52"/>
        <end position="66"/>
    </location>
</feature>